<sequence length="151" mass="18046">MYLARRLPPLVGMYEVIKYLDPRLINPEFREPGEYIRDIQGDYDDVNHGTSYYVAYDKKTDEAIKDYIKIKGKTFAILLSCIYAKKKTRYYITFEYYTEEPYSCDCRDPECDDYTCGTMARNFTYQCEYVGYDLEKAIFCYLDYVSEYKLP</sequence>
<dbReference type="AlphaFoldDB" id="A0A6C0AXL9"/>
<dbReference type="EMBL" id="MN738775">
    <property type="protein sequence ID" value="QHS84233.1"/>
    <property type="molecule type" value="Genomic_DNA"/>
</dbReference>
<evidence type="ECO:0000313" key="1">
    <source>
        <dbReference type="EMBL" id="QHS84233.1"/>
    </source>
</evidence>
<accession>A0A6C0AXL9</accession>
<proteinExistence type="predicted"/>
<organism evidence="1">
    <name type="scientific">viral metagenome</name>
    <dbReference type="NCBI Taxonomy" id="1070528"/>
    <lineage>
        <taxon>unclassified sequences</taxon>
        <taxon>metagenomes</taxon>
        <taxon>organismal metagenomes</taxon>
    </lineage>
</organism>
<reference evidence="1" key="1">
    <citation type="journal article" date="2020" name="Nature">
        <title>Giant virus diversity and host interactions through global metagenomics.</title>
        <authorList>
            <person name="Schulz F."/>
            <person name="Roux S."/>
            <person name="Paez-Espino D."/>
            <person name="Jungbluth S."/>
            <person name="Walsh D.A."/>
            <person name="Denef V.J."/>
            <person name="McMahon K.D."/>
            <person name="Konstantinidis K.T."/>
            <person name="Eloe-Fadrosh E.A."/>
            <person name="Kyrpides N.C."/>
            <person name="Woyke T."/>
        </authorList>
    </citation>
    <scope>NUCLEOTIDE SEQUENCE</scope>
    <source>
        <strain evidence="1">GVMAG-S-ERX555965-48</strain>
    </source>
</reference>
<name>A0A6C0AXL9_9ZZZZ</name>
<protein>
    <submittedName>
        <fullName evidence="1">Uncharacterized protein</fullName>
    </submittedName>
</protein>